<dbReference type="OrthoDB" id="2839399at2759"/>
<keyword evidence="3" id="KW-1185">Reference proteome</keyword>
<evidence type="ECO:0000313" key="3">
    <source>
        <dbReference type="Proteomes" id="UP000541558"/>
    </source>
</evidence>
<sequence>MDFVFVTKSSTEIAVADANGNVYYKIVSRFPKSKEEAPTTAVERYKAHLPVLRKPLIPKDFNKIPSLSDPYVTGVIEWQSSRSPTRFHHKAWRSKVQGVDGVPADQVMFAQEGYGISNEERRLFIGGDGDTYLWMWEPSYGSSLLNLSKSSKTIARCRNHHLPLDCYYPSQTRRVLTINDPEELSIEVTTIIITFLYMEYSRTLLDVAEQGFKC</sequence>
<accession>A0A8H5BKG7</accession>
<comment type="caution">
    <text evidence="2">The sequence shown here is derived from an EMBL/GenBank/DDBJ whole genome shotgun (WGS) entry which is preliminary data.</text>
</comment>
<evidence type="ECO:0000259" key="1">
    <source>
        <dbReference type="Pfam" id="PF20236"/>
    </source>
</evidence>
<dbReference type="EMBL" id="JAACJK010000164">
    <property type="protein sequence ID" value="KAF5324789.1"/>
    <property type="molecule type" value="Genomic_DNA"/>
</dbReference>
<dbReference type="Pfam" id="PF20236">
    <property type="entry name" value="DUF6593"/>
    <property type="match status" value="1"/>
</dbReference>
<proteinExistence type="predicted"/>
<evidence type="ECO:0000313" key="2">
    <source>
        <dbReference type="EMBL" id="KAF5324789.1"/>
    </source>
</evidence>
<dbReference type="AlphaFoldDB" id="A0A8H5BKG7"/>
<dbReference type="InterPro" id="IPR046528">
    <property type="entry name" value="DUF6593"/>
</dbReference>
<gene>
    <name evidence="2" type="ORF">D9611_004297</name>
</gene>
<name>A0A8H5BKG7_9AGAR</name>
<organism evidence="2 3">
    <name type="scientific">Ephemerocybe angulata</name>
    <dbReference type="NCBI Taxonomy" id="980116"/>
    <lineage>
        <taxon>Eukaryota</taxon>
        <taxon>Fungi</taxon>
        <taxon>Dikarya</taxon>
        <taxon>Basidiomycota</taxon>
        <taxon>Agaricomycotina</taxon>
        <taxon>Agaricomycetes</taxon>
        <taxon>Agaricomycetidae</taxon>
        <taxon>Agaricales</taxon>
        <taxon>Agaricineae</taxon>
        <taxon>Psathyrellaceae</taxon>
        <taxon>Ephemerocybe</taxon>
    </lineage>
</organism>
<protein>
    <recommendedName>
        <fullName evidence="1">DUF6593 domain-containing protein</fullName>
    </recommendedName>
</protein>
<reference evidence="2 3" key="1">
    <citation type="journal article" date="2020" name="ISME J.">
        <title>Uncovering the hidden diversity of litter-decomposition mechanisms in mushroom-forming fungi.</title>
        <authorList>
            <person name="Floudas D."/>
            <person name="Bentzer J."/>
            <person name="Ahren D."/>
            <person name="Johansson T."/>
            <person name="Persson P."/>
            <person name="Tunlid A."/>
        </authorList>
    </citation>
    <scope>NUCLEOTIDE SEQUENCE [LARGE SCALE GENOMIC DNA]</scope>
    <source>
        <strain evidence="2 3">CBS 175.51</strain>
    </source>
</reference>
<feature type="domain" description="DUF6593" evidence="1">
    <location>
        <begin position="15"/>
        <end position="202"/>
    </location>
</feature>
<dbReference type="Proteomes" id="UP000541558">
    <property type="component" value="Unassembled WGS sequence"/>
</dbReference>